<name>A0A140D9N6_9BACT</name>
<dbReference type="EMBL" id="CP014206">
    <property type="protein sequence ID" value="AMK09903.1"/>
    <property type="molecule type" value="Genomic_DNA"/>
</dbReference>
<evidence type="ECO:0000256" key="7">
    <source>
        <dbReference type="ARBA" id="ARBA00022781"/>
    </source>
</evidence>
<dbReference type="InterPro" id="IPR000568">
    <property type="entry name" value="ATP_synth_F0_asu"/>
</dbReference>
<dbReference type="KEGG" id="dej:AWY79_01640"/>
<dbReference type="HAMAP" id="MF_01393">
    <property type="entry name" value="ATP_synth_a_bact"/>
    <property type="match status" value="1"/>
</dbReference>
<feature type="transmembrane region" description="Helical" evidence="12">
    <location>
        <begin position="153"/>
        <end position="172"/>
    </location>
</feature>
<evidence type="ECO:0000256" key="10">
    <source>
        <dbReference type="ARBA" id="ARBA00023136"/>
    </source>
</evidence>
<dbReference type="GO" id="GO:0045259">
    <property type="term" value="C:proton-transporting ATP synthase complex"/>
    <property type="evidence" value="ECO:0007669"/>
    <property type="project" value="UniProtKB-KW"/>
</dbReference>
<dbReference type="NCBIfam" id="TIGR01131">
    <property type="entry name" value="ATP_synt_6_or_A"/>
    <property type="match status" value="1"/>
</dbReference>
<dbReference type="GO" id="GO:0046933">
    <property type="term" value="F:proton-transporting ATP synthase activity, rotational mechanism"/>
    <property type="evidence" value="ECO:0007669"/>
    <property type="project" value="UniProtKB-UniRule"/>
</dbReference>
<evidence type="ECO:0000256" key="2">
    <source>
        <dbReference type="ARBA" id="ARBA00006810"/>
    </source>
</evidence>
<dbReference type="AlphaFoldDB" id="A0A140D9N6"/>
<evidence type="ECO:0000256" key="4">
    <source>
        <dbReference type="ARBA" id="ARBA00022475"/>
    </source>
</evidence>
<evidence type="ECO:0000256" key="6">
    <source>
        <dbReference type="ARBA" id="ARBA00022692"/>
    </source>
</evidence>
<keyword evidence="10 12" id="KW-0472">Membrane</keyword>
<feature type="transmembrane region" description="Helical" evidence="12">
    <location>
        <begin position="93"/>
        <end position="111"/>
    </location>
</feature>
<feature type="transmembrane region" description="Helical" evidence="12">
    <location>
        <begin position="219"/>
        <end position="236"/>
    </location>
</feature>
<organism evidence="15 17">
    <name type="scientific">Pseudodesulfovibrio indicus</name>
    <dbReference type="NCBI Taxonomy" id="1716143"/>
    <lineage>
        <taxon>Bacteria</taxon>
        <taxon>Pseudomonadati</taxon>
        <taxon>Thermodesulfobacteriota</taxon>
        <taxon>Desulfovibrionia</taxon>
        <taxon>Desulfovibrionales</taxon>
        <taxon>Desulfovibrionaceae</taxon>
    </lineage>
</organism>
<keyword evidence="5 12" id="KW-0138">CF(0)</keyword>
<evidence type="ECO:0000313" key="16">
    <source>
        <dbReference type="Proteomes" id="UP000055611"/>
    </source>
</evidence>
<keyword evidence="7 12" id="KW-0375">Hydrogen ion transport</keyword>
<dbReference type="Pfam" id="PF00119">
    <property type="entry name" value="ATP-synt_A"/>
    <property type="match status" value="1"/>
</dbReference>
<gene>
    <name evidence="12" type="primary">atpB</name>
    <name evidence="14" type="ORF">AWY79_01640</name>
    <name evidence="15" type="ORF">EDC59_10881</name>
</gene>
<dbReference type="InterPro" id="IPR023011">
    <property type="entry name" value="ATP_synth_F0_asu_AS"/>
</dbReference>
<dbReference type="PRINTS" id="PR00123">
    <property type="entry name" value="ATPASEA"/>
</dbReference>
<keyword evidence="3 12" id="KW-0813">Transport</keyword>
<dbReference type="InterPro" id="IPR045082">
    <property type="entry name" value="ATP_syn_F0_a_bact/chloroplast"/>
</dbReference>
<proteinExistence type="inferred from homology"/>
<evidence type="ECO:0000256" key="11">
    <source>
        <dbReference type="ARBA" id="ARBA00023310"/>
    </source>
</evidence>
<feature type="transmembrane region" description="Helical" evidence="12">
    <location>
        <begin position="192"/>
        <end position="212"/>
    </location>
</feature>
<dbReference type="PANTHER" id="PTHR42823">
    <property type="entry name" value="ATP SYNTHASE SUBUNIT A, CHLOROPLASTIC"/>
    <property type="match status" value="1"/>
</dbReference>
<evidence type="ECO:0000256" key="3">
    <source>
        <dbReference type="ARBA" id="ARBA00022448"/>
    </source>
</evidence>
<evidence type="ECO:0000313" key="17">
    <source>
        <dbReference type="Proteomes" id="UP000295506"/>
    </source>
</evidence>
<keyword evidence="11 12" id="KW-0066">ATP synthesis</keyword>
<keyword evidence="8 12" id="KW-1133">Transmembrane helix</keyword>
<dbReference type="PANTHER" id="PTHR42823:SF3">
    <property type="entry name" value="ATP SYNTHASE SUBUNIT A, CHLOROPLASTIC"/>
    <property type="match status" value="1"/>
</dbReference>
<keyword evidence="6 12" id="KW-0812">Transmembrane</keyword>
<keyword evidence="9 12" id="KW-0406">Ion transport</keyword>
<dbReference type="OrthoDB" id="9789241at2"/>
<dbReference type="Proteomes" id="UP000055611">
    <property type="component" value="Chromosome"/>
</dbReference>
<dbReference type="CDD" id="cd00310">
    <property type="entry name" value="ATP-synt_Fo_a_6"/>
    <property type="match status" value="1"/>
</dbReference>
<keyword evidence="16" id="KW-1185">Reference proteome</keyword>
<dbReference type="EMBL" id="SOBK01000008">
    <property type="protein sequence ID" value="TDT87416.1"/>
    <property type="molecule type" value="Genomic_DNA"/>
</dbReference>
<dbReference type="GO" id="GO:0042777">
    <property type="term" value="P:proton motive force-driven plasma membrane ATP synthesis"/>
    <property type="evidence" value="ECO:0007669"/>
    <property type="project" value="TreeGrafter"/>
</dbReference>
<evidence type="ECO:0000256" key="9">
    <source>
        <dbReference type="ARBA" id="ARBA00023065"/>
    </source>
</evidence>
<evidence type="ECO:0000256" key="12">
    <source>
        <dbReference type="HAMAP-Rule" id="MF_01393"/>
    </source>
</evidence>
<reference evidence="14 16" key="1">
    <citation type="journal article" date="2016" name="Front. Microbiol.">
        <title>Genome Sequence of the Piezophilic, Mesophilic Sulfate-Reducing Bacterium Desulfovibrio indicus J2T.</title>
        <authorList>
            <person name="Cao J."/>
            <person name="Maignien L."/>
            <person name="Shao Z."/>
            <person name="Alain K."/>
            <person name="Jebbar M."/>
        </authorList>
    </citation>
    <scope>NUCLEOTIDE SEQUENCE [LARGE SCALE GENOMIC DNA]</scope>
    <source>
        <strain evidence="14 16">J2</strain>
    </source>
</reference>
<dbReference type="SUPFAM" id="SSF81336">
    <property type="entry name" value="F1F0 ATP synthase subunit A"/>
    <property type="match status" value="1"/>
</dbReference>
<dbReference type="Gene3D" id="1.20.120.220">
    <property type="entry name" value="ATP synthase, F0 complex, subunit A"/>
    <property type="match status" value="1"/>
</dbReference>
<dbReference type="InterPro" id="IPR035908">
    <property type="entry name" value="F0_ATP_A_sf"/>
</dbReference>
<reference evidence="15 17" key="2">
    <citation type="submission" date="2019-03" db="EMBL/GenBank/DDBJ databases">
        <title>Genomic Encyclopedia of Type Strains, Phase IV (KMG-IV): sequencing the most valuable type-strain genomes for metagenomic binning, comparative biology and taxonomic classification.</title>
        <authorList>
            <person name="Goeker M."/>
        </authorList>
    </citation>
    <scope>NUCLEOTIDE SEQUENCE [LARGE SCALE GENOMIC DNA]</scope>
    <source>
        <strain evidence="15 17">DSM 101483</strain>
    </source>
</reference>
<protein>
    <recommendedName>
        <fullName evidence="12 13">ATP synthase subunit a</fullName>
    </recommendedName>
    <alternativeName>
        <fullName evidence="12">ATP synthase F0 sector subunit a</fullName>
    </alternativeName>
    <alternativeName>
        <fullName evidence="12">F-ATPase subunit 6</fullName>
    </alternativeName>
</protein>
<evidence type="ECO:0000313" key="14">
    <source>
        <dbReference type="EMBL" id="AMK09903.1"/>
    </source>
</evidence>
<feature type="transmembrane region" description="Helical" evidence="12">
    <location>
        <begin position="38"/>
        <end position="56"/>
    </location>
</feature>
<accession>A0A140D9N6</accession>
<evidence type="ECO:0000313" key="15">
    <source>
        <dbReference type="EMBL" id="TDT87416.1"/>
    </source>
</evidence>
<dbReference type="GO" id="GO:0005886">
    <property type="term" value="C:plasma membrane"/>
    <property type="evidence" value="ECO:0007669"/>
    <property type="project" value="UniProtKB-SubCell"/>
</dbReference>
<dbReference type="PROSITE" id="PS00449">
    <property type="entry name" value="ATPASE_A"/>
    <property type="match status" value="1"/>
</dbReference>
<evidence type="ECO:0000256" key="5">
    <source>
        <dbReference type="ARBA" id="ARBA00022547"/>
    </source>
</evidence>
<keyword evidence="4 12" id="KW-1003">Cell membrane</keyword>
<comment type="function">
    <text evidence="12 13">Key component of the proton channel; it plays a direct role in the translocation of protons across the membrane.</text>
</comment>
<evidence type="ECO:0000256" key="1">
    <source>
        <dbReference type="ARBA" id="ARBA00004141"/>
    </source>
</evidence>
<feature type="transmembrane region" description="Helical" evidence="12">
    <location>
        <begin position="123"/>
        <end position="141"/>
    </location>
</feature>
<comment type="similarity">
    <text evidence="2 12 13">Belongs to the ATPase A chain family.</text>
</comment>
<evidence type="ECO:0000256" key="8">
    <source>
        <dbReference type="ARBA" id="ARBA00022989"/>
    </source>
</evidence>
<comment type="subcellular location">
    <subcellularLocation>
        <location evidence="12 13">Cell membrane</location>
        <topology evidence="12 13">Multi-pass membrane protein</topology>
    </subcellularLocation>
    <subcellularLocation>
        <location evidence="1">Membrane</location>
        <topology evidence="1">Multi-pass membrane protein</topology>
    </subcellularLocation>
</comment>
<sequence>MGFSGGLPHPLLYMDMLKSIGHWGASVEHALGVDSINHVLYMWLVMLIILSLGLMVRSRLQLVPGGLQNVFETIIGGLEDFVVANLGEEGRQFMPLLITIFIFILGMNWIGLVPGCDAPTANINTPAAMAIIVFCFYQFVGMKKWGFGYIKHFMGPVGFLAPLMLILEPISHLARPLSLTLRLFGNIRGEEIVLILMFFLAPILGSLPMYFLFVLAKTIQAFIFFMLTMLYLQGAVEHAH</sequence>
<evidence type="ECO:0000256" key="13">
    <source>
        <dbReference type="RuleBase" id="RU000483"/>
    </source>
</evidence>
<dbReference type="RefSeq" id="WP_066799483.1">
    <property type="nucleotide sequence ID" value="NZ_CAUVXY020000013.1"/>
</dbReference>
<dbReference type="Proteomes" id="UP000295506">
    <property type="component" value="Unassembled WGS sequence"/>
</dbReference>